<dbReference type="OrthoDB" id="6956214at2"/>
<evidence type="ECO:0000256" key="1">
    <source>
        <dbReference type="SAM" id="MobiDB-lite"/>
    </source>
</evidence>
<proteinExistence type="predicted"/>
<evidence type="ECO:0000313" key="3">
    <source>
        <dbReference type="Proteomes" id="UP000274511"/>
    </source>
</evidence>
<gene>
    <name evidence="2" type="ORF">EC392_09640</name>
</gene>
<evidence type="ECO:0000313" key="2">
    <source>
        <dbReference type="EMBL" id="ROH80028.1"/>
    </source>
</evidence>
<accession>A0A3N0UIC3</accession>
<name>A0A3N0UIC3_9GAMM</name>
<dbReference type="AlphaFoldDB" id="A0A3N0UIC3"/>
<reference evidence="2 3" key="1">
    <citation type="submission" date="2018-10" db="EMBL/GenBank/DDBJ databases">
        <title>New species genome.</title>
        <authorList>
            <person name="Li Y."/>
        </authorList>
    </citation>
    <scope>NUCLEOTIDE SEQUENCE [LARGE SCALE GENOMIC DNA]</scope>
    <source>
        <strain evidence="2 3">L6_4B</strain>
    </source>
</reference>
<dbReference type="Proteomes" id="UP000274511">
    <property type="component" value="Unassembled WGS sequence"/>
</dbReference>
<organism evidence="2 3">
    <name type="scientific">Lonsdalea populi</name>
    <dbReference type="NCBI Taxonomy" id="1172565"/>
    <lineage>
        <taxon>Bacteria</taxon>
        <taxon>Pseudomonadati</taxon>
        <taxon>Pseudomonadota</taxon>
        <taxon>Gammaproteobacteria</taxon>
        <taxon>Enterobacterales</taxon>
        <taxon>Pectobacteriaceae</taxon>
        <taxon>Lonsdalea</taxon>
    </lineage>
</organism>
<dbReference type="EMBL" id="RJUJ01000008">
    <property type="protein sequence ID" value="ROH80028.1"/>
    <property type="molecule type" value="Genomic_DNA"/>
</dbReference>
<sequence>MGWSDIDNWAESRGSQYALSVSGGVGKSTDSGELIATTGESQTGAYKGSSGGKPSMSMANVTERVTSTTHSAVAEGDIIIRDSANQKQDVATLSRDTESAHSALDNNFDREVIRDELDIQQQATSLGTQAMTAYTESQLDAAKQQARDEMAASGELEGLSETEIEQRVLASATFKAADKEYGVGSPFWTAGSSVILPSNSGHAIK</sequence>
<dbReference type="RefSeq" id="WP_112104321.1">
    <property type="nucleotide sequence ID" value="NZ_LUSU01000019.1"/>
</dbReference>
<protein>
    <submittedName>
        <fullName evidence="2">Uncharacterized protein</fullName>
    </submittedName>
</protein>
<comment type="caution">
    <text evidence="2">The sequence shown here is derived from an EMBL/GenBank/DDBJ whole genome shotgun (WGS) entry which is preliminary data.</text>
</comment>
<feature type="region of interest" description="Disordered" evidence="1">
    <location>
        <begin position="19"/>
        <end position="57"/>
    </location>
</feature>